<dbReference type="OrthoDB" id="6770063at2759"/>
<dbReference type="EMBL" id="KZ819322">
    <property type="protein sequence ID" value="PWN22803.1"/>
    <property type="molecule type" value="Genomic_DNA"/>
</dbReference>
<feature type="transmembrane region" description="Helical" evidence="9">
    <location>
        <begin position="521"/>
        <end position="546"/>
    </location>
</feature>
<feature type="transmembrane region" description="Helical" evidence="9">
    <location>
        <begin position="119"/>
        <end position="150"/>
    </location>
</feature>
<dbReference type="PANTHER" id="PTHR23502:SF186">
    <property type="entry name" value="MAJOR FACILITATOR SUPERFAMILY (MFS) PROFILE DOMAIN-CONTAINING PROTEIN"/>
    <property type="match status" value="1"/>
</dbReference>
<dbReference type="CDD" id="cd17323">
    <property type="entry name" value="MFS_Tpo1_MDR_like"/>
    <property type="match status" value="1"/>
</dbReference>
<sequence length="621" mass="67039">MPIQQQVEAPSHGTSAVPPAPAPVPAFDDLQVKLEGPEDPRNWSSFKKWSTATIISLMGFIGPLGASIIIASANGITAEFRIGRSHPLSVLPVSLFVLGLGAGPFCLAPASELKGRQPVYLLSSIVFVLFNIGCSVSPNFAALCILRFFAGVFGSSGPSLGAGTIGDMFAPNERGSAQAIYGLGPLLGPVVGNIVGGWVDQSGEKNWRWLLWILTILSGLVAISVFFLPETFAPVLLQQKRKRVAAERLERIQELQHEQASTFHSTEAAQQLAALAKKPTAKERAMALVPGRQAKDKMKIAFSRPFRLLFTNPICATFSCYMGFCYGVIFLFLVEHPLLYQKRPPEEHGEFDRDRVLHNYQWAPGPTGLTYLGLGLGFLIAASCNALCQDRIYRRLVASRGKVGWYLFKQPEEIDLIMQRRDKVAADDEDLEGTAQESIDVPSVVGPVPPPSARTKAEQAGDKSAASPPLGPSQEPKAAGPPPPPRKGEPEFRLPLCLAGMFVLPVGLFIFGWTAASGVHWILPLVGSVFVGAGTILCFQSILVYLVDAFIPYSASATACAVLVRSVLAAAFPLFADKMYHTLGYGWGSSLLAFVALAGVPVPLVLFRYGAFLRQKYKFVA</sequence>
<keyword evidence="4 9" id="KW-0812">Transmembrane</keyword>
<dbReference type="STRING" id="1684307.A0A316UFX0"/>
<dbReference type="PROSITE" id="PS50850">
    <property type="entry name" value="MFS"/>
    <property type="match status" value="1"/>
</dbReference>
<evidence type="ECO:0000256" key="1">
    <source>
        <dbReference type="ARBA" id="ARBA00004651"/>
    </source>
</evidence>
<dbReference type="GO" id="GO:0005886">
    <property type="term" value="C:plasma membrane"/>
    <property type="evidence" value="ECO:0007669"/>
    <property type="project" value="UniProtKB-SubCell"/>
</dbReference>
<dbReference type="InterPro" id="IPR036259">
    <property type="entry name" value="MFS_trans_sf"/>
</dbReference>
<organism evidence="11 12">
    <name type="scientific">Pseudomicrostroma glucosiphilum</name>
    <dbReference type="NCBI Taxonomy" id="1684307"/>
    <lineage>
        <taxon>Eukaryota</taxon>
        <taxon>Fungi</taxon>
        <taxon>Dikarya</taxon>
        <taxon>Basidiomycota</taxon>
        <taxon>Ustilaginomycotina</taxon>
        <taxon>Exobasidiomycetes</taxon>
        <taxon>Microstromatales</taxon>
        <taxon>Microstromatales incertae sedis</taxon>
        <taxon>Pseudomicrostroma</taxon>
    </lineage>
</organism>
<feature type="domain" description="Major facilitator superfamily (MFS) profile" evidence="10">
    <location>
        <begin position="51"/>
        <end position="616"/>
    </location>
</feature>
<evidence type="ECO:0000256" key="3">
    <source>
        <dbReference type="ARBA" id="ARBA00022475"/>
    </source>
</evidence>
<dbReference type="InterPro" id="IPR011701">
    <property type="entry name" value="MFS"/>
</dbReference>
<dbReference type="PANTHER" id="PTHR23502">
    <property type="entry name" value="MAJOR FACILITATOR SUPERFAMILY"/>
    <property type="match status" value="1"/>
</dbReference>
<dbReference type="InterPro" id="IPR020846">
    <property type="entry name" value="MFS_dom"/>
</dbReference>
<dbReference type="RefSeq" id="XP_025349963.1">
    <property type="nucleotide sequence ID" value="XM_025490161.1"/>
</dbReference>
<keyword evidence="5 9" id="KW-1133">Transmembrane helix</keyword>
<feature type="transmembrane region" description="Helical" evidence="9">
    <location>
        <begin position="496"/>
        <end position="515"/>
    </location>
</feature>
<feature type="transmembrane region" description="Helical" evidence="9">
    <location>
        <begin position="369"/>
        <end position="388"/>
    </location>
</feature>
<accession>A0A316UFX0</accession>
<proteinExistence type="inferred from homology"/>
<feature type="region of interest" description="Disordered" evidence="8">
    <location>
        <begin position="427"/>
        <end position="488"/>
    </location>
</feature>
<feature type="compositionally biased region" description="Polar residues" evidence="8">
    <location>
        <begin position="1"/>
        <end position="14"/>
    </location>
</feature>
<comment type="subcellular location">
    <subcellularLocation>
        <location evidence="1">Cell membrane</location>
        <topology evidence="1">Multi-pass membrane protein</topology>
    </subcellularLocation>
</comment>
<comment type="similarity">
    <text evidence="7">Belongs to the major facilitator superfamily. DHA1 family. Polyamines/proton antiporter (TC 2.A.1.2.16) subfamily.</text>
</comment>
<evidence type="ECO:0000256" key="5">
    <source>
        <dbReference type="ARBA" id="ARBA00022989"/>
    </source>
</evidence>
<reference evidence="11 12" key="1">
    <citation type="journal article" date="2018" name="Mol. Biol. Evol.">
        <title>Broad Genomic Sampling Reveals a Smut Pathogenic Ancestry of the Fungal Clade Ustilaginomycotina.</title>
        <authorList>
            <person name="Kijpornyongpan T."/>
            <person name="Mondo S.J."/>
            <person name="Barry K."/>
            <person name="Sandor L."/>
            <person name="Lee J."/>
            <person name="Lipzen A."/>
            <person name="Pangilinan J."/>
            <person name="LaButti K."/>
            <person name="Hainaut M."/>
            <person name="Henrissat B."/>
            <person name="Grigoriev I.V."/>
            <person name="Spatafora J.W."/>
            <person name="Aime M.C."/>
        </authorList>
    </citation>
    <scope>NUCLEOTIDE SEQUENCE [LARGE SCALE GENOMIC DNA]</scope>
    <source>
        <strain evidence="11 12">MCA 4718</strain>
    </source>
</reference>
<dbReference type="SUPFAM" id="SSF103473">
    <property type="entry name" value="MFS general substrate transporter"/>
    <property type="match status" value="2"/>
</dbReference>
<evidence type="ECO:0000256" key="2">
    <source>
        <dbReference type="ARBA" id="ARBA00022448"/>
    </source>
</evidence>
<evidence type="ECO:0000259" key="10">
    <source>
        <dbReference type="PROSITE" id="PS50850"/>
    </source>
</evidence>
<dbReference type="GO" id="GO:0022857">
    <property type="term" value="F:transmembrane transporter activity"/>
    <property type="evidence" value="ECO:0007669"/>
    <property type="project" value="InterPro"/>
</dbReference>
<evidence type="ECO:0000256" key="9">
    <source>
        <dbReference type="SAM" id="Phobius"/>
    </source>
</evidence>
<evidence type="ECO:0000256" key="7">
    <source>
        <dbReference type="ARBA" id="ARBA00038459"/>
    </source>
</evidence>
<feature type="transmembrane region" description="Helical" evidence="9">
    <location>
        <begin position="209"/>
        <end position="233"/>
    </location>
</feature>
<dbReference type="AlphaFoldDB" id="A0A316UFX0"/>
<protein>
    <submittedName>
        <fullName evidence="11">MFS general substrate transporter</fullName>
    </submittedName>
</protein>
<feature type="transmembrane region" description="Helical" evidence="9">
    <location>
        <begin position="88"/>
        <end position="107"/>
    </location>
</feature>
<feature type="transmembrane region" description="Helical" evidence="9">
    <location>
        <begin position="54"/>
        <end position="76"/>
    </location>
</feature>
<gene>
    <name evidence="11" type="ORF">BCV69DRAFT_245585</name>
</gene>
<keyword evidence="3" id="KW-1003">Cell membrane</keyword>
<dbReference type="Proteomes" id="UP000245942">
    <property type="component" value="Unassembled WGS sequence"/>
</dbReference>
<feature type="transmembrane region" description="Helical" evidence="9">
    <location>
        <begin position="587"/>
        <end position="609"/>
    </location>
</feature>
<keyword evidence="6 9" id="KW-0472">Membrane</keyword>
<evidence type="ECO:0000313" key="11">
    <source>
        <dbReference type="EMBL" id="PWN22803.1"/>
    </source>
</evidence>
<feature type="region of interest" description="Disordered" evidence="8">
    <location>
        <begin position="1"/>
        <end position="22"/>
    </location>
</feature>
<dbReference type="GeneID" id="37011895"/>
<keyword evidence="12" id="KW-1185">Reference proteome</keyword>
<evidence type="ECO:0000313" key="12">
    <source>
        <dbReference type="Proteomes" id="UP000245942"/>
    </source>
</evidence>
<evidence type="ECO:0000256" key="4">
    <source>
        <dbReference type="ARBA" id="ARBA00022692"/>
    </source>
</evidence>
<evidence type="ECO:0000256" key="8">
    <source>
        <dbReference type="SAM" id="MobiDB-lite"/>
    </source>
</evidence>
<dbReference type="Gene3D" id="1.20.1250.20">
    <property type="entry name" value="MFS general substrate transporter like domains"/>
    <property type="match status" value="1"/>
</dbReference>
<evidence type="ECO:0000256" key="6">
    <source>
        <dbReference type="ARBA" id="ARBA00023136"/>
    </source>
</evidence>
<keyword evidence="2" id="KW-0813">Transport</keyword>
<feature type="transmembrane region" description="Helical" evidence="9">
    <location>
        <begin position="308"/>
        <end position="334"/>
    </location>
</feature>
<dbReference type="Pfam" id="PF07690">
    <property type="entry name" value="MFS_1"/>
    <property type="match status" value="1"/>
</dbReference>
<feature type="transmembrane region" description="Helical" evidence="9">
    <location>
        <begin position="553"/>
        <end position="575"/>
    </location>
</feature>
<name>A0A316UFX0_9BASI</name>